<feature type="coiled-coil region" evidence="6">
    <location>
        <begin position="138"/>
        <end position="201"/>
    </location>
</feature>
<dbReference type="Gene3D" id="1.10.287.130">
    <property type="match status" value="1"/>
</dbReference>
<dbReference type="InterPro" id="IPR005467">
    <property type="entry name" value="His_kinase_dom"/>
</dbReference>
<keyword evidence="4" id="KW-0808">Transferase</keyword>
<dbReference type="PROSITE" id="PS50113">
    <property type="entry name" value="PAC"/>
    <property type="match status" value="1"/>
</dbReference>
<dbReference type="Pfam" id="PF08447">
    <property type="entry name" value="PAS_3"/>
    <property type="match status" value="1"/>
</dbReference>
<dbReference type="InterPro" id="IPR013767">
    <property type="entry name" value="PAS_fold"/>
</dbReference>
<dbReference type="InterPro" id="IPR036890">
    <property type="entry name" value="HATPase_C_sf"/>
</dbReference>
<feature type="domain" description="PAC" evidence="10">
    <location>
        <begin position="270"/>
        <end position="322"/>
    </location>
</feature>
<dbReference type="SMART" id="SM00388">
    <property type="entry name" value="HisKA"/>
    <property type="match status" value="1"/>
</dbReference>
<protein>
    <recommendedName>
        <fullName evidence="2">histidine kinase</fullName>
        <ecNumber evidence="2">2.7.13.3</ecNumber>
    </recommendedName>
</protein>
<dbReference type="Proteomes" id="UP000289718">
    <property type="component" value="Unassembled WGS sequence"/>
</dbReference>
<evidence type="ECO:0000256" key="5">
    <source>
        <dbReference type="ARBA" id="ARBA00022777"/>
    </source>
</evidence>
<dbReference type="InterPro" id="IPR000700">
    <property type="entry name" value="PAS-assoc_C"/>
</dbReference>
<dbReference type="InterPro" id="IPR003661">
    <property type="entry name" value="HisK_dim/P_dom"/>
</dbReference>
<feature type="transmembrane region" description="Helical" evidence="7">
    <location>
        <begin position="159"/>
        <end position="181"/>
    </location>
</feature>
<evidence type="ECO:0000259" key="8">
    <source>
        <dbReference type="PROSITE" id="PS50109"/>
    </source>
</evidence>
<evidence type="ECO:0000256" key="7">
    <source>
        <dbReference type="SAM" id="Phobius"/>
    </source>
</evidence>
<dbReference type="InterPro" id="IPR000014">
    <property type="entry name" value="PAS"/>
</dbReference>
<keyword evidence="7" id="KW-1133">Transmembrane helix</keyword>
<evidence type="ECO:0000256" key="1">
    <source>
        <dbReference type="ARBA" id="ARBA00000085"/>
    </source>
</evidence>
<feature type="domain" description="Histidine kinase" evidence="8">
    <location>
        <begin position="453"/>
        <end position="677"/>
    </location>
</feature>
<evidence type="ECO:0000256" key="2">
    <source>
        <dbReference type="ARBA" id="ARBA00012438"/>
    </source>
</evidence>
<dbReference type="InterPro" id="IPR035965">
    <property type="entry name" value="PAS-like_dom_sf"/>
</dbReference>
<proteinExistence type="predicted"/>
<dbReference type="GO" id="GO:0000155">
    <property type="term" value="F:phosphorelay sensor kinase activity"/>
    <property type="evidence" value="ECO:0007669"/>
    <property type="project" value="InterPro"/>
</dbReference>
<dbReference type="PANTHER" id="PTHR43304">
    <property type="entry name" value="PHYTOCHROME-LIKE PROTEIN CPH1"/>
    <property type="match status" value="1"/>
</dbReference>
<accession>A0A4Q1AU95</accession>
<comment type="caution">
    <text evidence="11">The sequence shown here is derived from an EMBL/GenBank/DDBJ whole genome shotgun (WGS) entry which is preliminary data.</text>
</comment>
<dbReference type="OrthoDB" id="9793144at2"/>
<dbReference type="CDD" id="cd00082">
    <property type="entry name" value="HisKA"/>
    <property type="match status" value="1"/>
</dbReference>
<dbReference type="PANTHER" id="PTHR43304:SF1">
    <property type="entry name" value="PAC DOMAIN-CONTAINING PROTEIN"/>
    <property type="match status" value="1"/>
</dbReference>
<dbReference type="SUPFAM" id="SSF47384">
    <property type="entry name" value="Homodimeric domain of signal transducing histidine kinase"/>
    <property type="match status" value="1"/>
</dbReference>
<dbReference type="SUPFAM" id="SSF55874">
    <property type="entry name" value="ATPase domain of HSP90 chaperone/DNA topoisomerase II/histidine kinase"/>
    <property type="match status" value="1"/>
</dbReference>
<dbReference type="AlphaFoldDB" id="A0A4Q1AU95"/>
<dbReference type="EMBL" id="NXIE01000003">
    <property type="protein sequence ID" value="RXK12787.1"/>
    <property type="molecule type" value="Genomic_DNA"/>
</dbReference>
<dbReference type="Pfam" id="PF00989">
    <property type="entry name" value="PAS"/>
    <property type="match status" value="1"/>
</dbReference>
<keyword evidence="7" id="KW-0472">Membrane</keyword>
<dbReference type="Gene3D" id="3.30.565.10">
    <property type="entry name" value="Histidine kinase-like ATPase, C-terminal domain"/>
    <property type="match status" value="1"/>
</dbReference>
<organism evidence="11 12">
    <name type="scientific">Halarcobacter mediterraneus</name>
    <dbReference type="NCBI Taxonomy" id="2023153"/>
    <lineage>
        <taxon>Bacteria</taxon>
        <taxon>Pseudomonadati</taxon>
        <taxon>Campylobacterota</taxon>
        <taxon>Epsilonproteobacteria</taxon>
        <taxon>Campylobacterales</taxon>
        <taxon>Arcobacteraceae</taxon>
        <taxon>Halarcobacter</taxon>
    </lineage>
</organism>
<dbReference type="InterPro" id="IPR036097">
    <property type="entry name" value="HisK_dim/P_sf"/>
</dbReference>
<dbReference type="PROSITE" id="PS50109">
    <property type="entry name" value="HIS_KIN"/>
    <property type="match status" value="1"/>
</dbReference>
<keyword evidence="5" id="KW-0418">Kinase</keyword>
<evidence type="ECO:0000256" key="4">
    <source>
        <dbReference type="ARBA" id="ARBA00022679"/>
    </source>
</evidence>
<name>A0A4Q1AU95_9BACT</name>
<keyword evidence="12" id="KW-1185">Reference proteome</keyword>
<dbReference type="Pfam" id="PF13426">
    <property type="entry name" value="PAS_9"/>
    <property type="match status" value="1"/>
</dbReference>
<dbReference type="SUPFAM" id="SSF55785">
    <property type="entry name" value="PYP-like sensor domain (PAS domain)"/>
    <property type="match status" value="3"/>
</dbReference>
<dbReference type="NCBIfam" id="TIGR00229">
    <property type="entry name" value="sensory_box"/>
    <property type="match status" value="3"/>
</dbReference>
<feature type="domain" description="PAS" evidence="9">
    <location>
        <begin position="323"/>
        <end position="393"/>
    </location>
</feature>
<evidence type="ECO:0000256" key="6">
    <source>
        <dbReference type="SAM" id="Coils"/>
    </source>
</evidence>
<dbReference type="Pfam" id="PF00512">
    <property type="entry name" value="HisKA"/>
    <property type="match status" value="1"/>
</dbReference>
<dbReference type="EC" id="2.7.13.3" evidence="2"/>
<dbReference type="RefSeq" id="WP_129061843.1">
    <property type="nucleotide sequence ID" value="NZ_NXIE01000003.1"/>
</dbReference>
<comment type="catalytic activity">
    <reaction evidence="1">
        <text>ATP + protein L-histidine = ADP + protein N-phospho-L-histidine.</text>
        <dbReference type="EC" id="2.7.13.3"/>
    </reaction>
</comment>
<dbReference type="SMART" id="SM00387">
    <property type="entry name" value="HATPase_c"/>
    <property type="match status" value="1"/>
</dbReference>
<evidence type="ECO:0000259" key="9">
    <source>
        <dbReference type="PROSITE" id="PS50112"/>
    </source>
</evidence>
<dbReference type="PROSITE" id="PS50112">
    <property type="entry name" value="PAS"/>
    <property type="match status" value="2"/>
</dbReference>
<gene>
    <name evidence="11" type="ORF">CP965_09435</name>
</gene>
<dbReference type="SMART" id="SM00091">
    <property type="entry name" value="PAS"/>
    <property type="match status" value="3"/>
</dbReference>
<dbReference type="PRINTS" id="PR00344">
    <property type="entry name" value="BCTRLSENSOR"/>
</dbReference>
<evidence type="ECO:0000313" key="12">
    <source>
        <dbReference type="Proteomes" id="UP000289718"/>
    </source>
</evidence>
<dbReference type="GO" id="GO:0006355">
    <property type="term" value="P:regulation of DNA-templated transcription"/>
    <property type="evidence" value="ECO:0007669"/>
    <property type="project" value="InterPro"/>
</dbReference>
<keyword evidence="6" id="KW-0175">Coiled coil</keyword>
<evidence type="ECO:0000313" key="11">
    <source>
        <dbReference type="EMBL" id="RXK12787.1"/>
    </source>
</evidence>
<dbReference type="SMART" id="SM00086">
    <property type="entry name" value="PAC"/>
    <property type="match status" value="2"/>
</dbReference>
<evidence type="ECO:0000256" key="3">
    <source>
        <dbReference type="ARBA" id="ARBA00022553"/>
    </source>
</evidence>
<reference evidence="11 12" key="1">
    <citation type="submission" date="2017-09" db="EMBL/GenBank/DDBJ databases">
        <title>Genomics of the genus Arcobacter.</title>
        <authorList>
            <person name="Perez-Cataluna A."/>
            <person name="Figueras M.J."/>
            <person name="Salas-Masso N."/>
        </authorList>
    </citation>
    <scope>NUCLEOTIDE SEQUENCE [LARGE SCALE GENOMIC DNA]</scope>
    <source>
        <strain evidence="11 12">F156-34</strain>
    </source>
</reference>
<keyword evidence="3" id="KW-0597">Phosphoprotein</keyword>
<feature type="domain" description="PAS" evidence="9">
    <location>
        <begin position="194"/>
        <end position="266"/>
    </location>
</feature>
<dbReference type="InterPro" id="IPR001610">
    <property type="entry name" value="PAC"/>
</dbReference>
<keyword evidence="7" id="KW-0812">Transmembrane</keyword>
<dbReference type="InterPro" id="IPR004358">
    <property type="entry name" value="Sig_transdc_His_kin-like_C"/>
</dbReference>
<dbReference type="InterPro" id="IPR013655">
    <property type="entry name" value="PAS_fold_3"/>
</dbReference>
<dbReference type="Pfam" id="PF02518">
    <property type="entry name" value="HATPase_c"/>
    <property type="match status" value="1"/>
</dbReference>
<dbReference type="InterPro" id="IPR052162">
    <property type="entry name" value="Sensor_kinase/Photoreceptor"/>
</dbReference>
<evidence type="ECO:0000259" key="10">
    <source>
        <dbReference type="PROSITE" id="PS50113"/>
    </source>
</evidence>
<sequence>MKKIILFLSIFIMIVYANTVNLDFLMKNSKSPMLIIDPKNGEIINVNKSAALFYGYNIETLKTMNIKEINTFTKDQVQEEMQKAKDENRDHFIFNHRFADGSTQKVQVFSYPIIYNNKDMLFSTIHRLENQYLLDNFNKNLQEQVTLQISQIEESKKDIVTIFIASSLLLILFILILIYFLKQKRNLAEKLQKSNERFELAMDTTKDGLWDWNPITNKVYFSKAWKEMLGYEEYEIKEDLQEWSSRVHPDEIDKALEDIQKHLRAETDFYENIHRMKHKNGSWVWILDRGRAVFDSKGNPIRVIGFHTNITLQKEAQKKIEQQKEEFQKIFYNSNDAIAIVDLETNFLNFNDAYLKLTGFTKEELLKKSCLDLTSYDDIESTKKALELVFKEGHIENLEKICIVKDGRHVQTSMNIALMSDKQRMIITSRDITKLKNIQSQEKLASMGEMIGNIAHQWRQPLTVITANASGLKIQKELGILSDEDFHKAMDAIVSQSKYLSETIDDFRAYIKNDKAKEDTTIVQILEKTLSLSEATLKNNYIKVETQFQKDMKIHCFKNEVVQSFLNIINNAIDAIKTNLKPEELRLIFIKTQETSTGLSVSIKDNAGGIKKEIIPRVFEPYFTTKHQSVGTGIGLSLSHDILTNHHNAQITVMNDEYIYENTNYKGANFIIKFKKI</sequence>
<dbReference type="InterPro" id="IPR003594">
    <property type="entry name" value="HATPase_dom"/>
</dbReference>
<dbReference type="Gene3D" id="3.30.450.20">
    <property type="entry name" value="PAS domain"/>
    <property type="match status" value="3"/>
</dbReference>
<dbReference type="CDD" id="cd00130">
    <property type="entry name" value="PAS"/>
    <property type="match status" value="2"/>
</dbReference>